<dbReference type="Pfam" id="PF02655">
    <property type="entry name" value="ATP-grasp_3"/>
    <property type="match status" value="1"/>
</dbReference>
<gene>
    <name evidence="3" type="ORF">Asru_0153_03</name>
</gene>
<dbReference type="Proteomes" id="UP000032680">
    <property type="component" value="Unassembled WGS sequence"/>
</dbReference>
<dbReference type="GO" id="GO:0005524">
    <property type="term" value="F:ATP binding"/>
    <property type="evidence" value="ECO:0007669"/>
    <property type="project" value="UniProtKB-UniRule"/>
</dbReference>
<evidence type="ECO:0000259" key="2">
    <source>
        <dbReference type="PROSITE" id="PS50975"/>
    </source>
</evidence>
<dbReference type="InterPro" id="IPR011761">
    <property type="entry name" value="ATP-grasp"/>
</dbReference>
<evidence type="ECO:0000256" key="1">
    <source>
        <dbReference type="PROSITE-ProRule" id="PRU00409"/>
    </source>
</evidence>
<organism evidence="3 4">
    <name type="scientific">Acidisphaera rubrifaciens HS-AP3</name>
    <dbReference type="NCBI Taxonomy" id="1231350"/>
    <lineage>
        <taxon>Bacteria</taxon>
        <taxon>Pseudomonadati</taxon>
        <taxon>Pseudomonadota</taxon>
        <taxon>Alphaproteobacteria</taxon>
        <taxon>Acetobacterales</taxon>
        <taxon>Acetobacteraceae</taxon>
        <taxon>Acidisphaera</taxon>
    </lineage>
</organism>
<dbReference type="PROSITE" id="PS50975">
    <property type="entry name" value="ATP_GRASP"/>
    <property type="match status" value="1"/>
</dbReference>
<name>A0A0D6P4Z7_9PROT</name>
<comment type="caution">
    <text evidence="3">The sequence shown here is derived from an EMBL/GenBank/DDBJ whole genome shotgun (WGS) entry which is preliminary data.</text>
</comment>
<feature type="domain" description="ATP-grasp" evidence="2">
    <location>
        <begin position="208"/>
        <end position="284"/>
    </location>
</feature>
<proteinExistence type="predicted"/>
<dbReference type="SUPFAM" id="SSF56059">
    <property type="entry name" value="Glutathione synthetase ATP-binding domain-like"/>
    <property type="match status" value="1"/>
</dbReference>
<evidence type="ECO:0000313" key="4">
    <source>
        <dbReference type="Proteomes" id="UP000032680"/>
    </source>
</evidence>
<keyword evidence="4" id="KW-1185">Reference proteome</keyword>
<dbReference type="AlphaFoldDB" id="A0A0D6P4Z7"/>
<dbReference type="InterPro" id="IPR016677">
    <property type="entry name" value="UCP016817_carboligase"/>
</dbReference>
<protein>
    <recommendedName>
        <fullName evidence="2">ATP-grasp domain-containing protein</fullName>
    </recommendedName>
</protein>
<sequence length="366" mass="37574">MVLIAAMSGRALAQSARRGGFVPLVADLFADDDTAAAAEDTARLDALDAAHLLPALARLAQGRAPAGIVCGSGFEDRPGLLGTIAAHYRIIGNDEDTVRRAKDPDGFAALCAAHGVPHPAIRHHAPDAADAADWLVKQAGGAGGTHIADAVAGAAPGAGRYFQQRAAGVPVGVLFAADGTRARILGASRQWTDPVAGMPMRYGGAVQPHPLPAPVAAEVWRALAALVPALGLRGLGSADLLVDGDDWRLIEINPRPGATMDLYAAWPLFAWHVAACEGSLRRGPAPARGATAAAFAYARRDIVLPAGFAWPDWTADRQPPGMAARAGEPLCSVLAAADDPVTAEADVRRRVAAVLAAAEEATCPSA</sequence>
<dbReference type="PIRSF" id="PIRSF016817">
    <property type="entry name" value="UCP016817_carboligase"/>
    <property type="match status" value="1"/>
</dbReference>
<evidence type="ECO:0000313" key="3">
    <source>
        <dbReference type="EMBL" id="GAN76722.1"/>
    </source>
</evidence>
<reference evidence="3 4" key="1">
    <citation type="submission" date="2012-11" db="EMBL/GenBank/DDBJ databases">
        <title>Whole genome sequence of Acidisphaera rubrifaciens HS-AP3.</title>
        <authorList>
            <person name="Azuma Y."/>
            <person name="Higashiura N."/>
            <person name="Hirakawa H."/>
            <person name="Matsushita K."/>
        </authorList>
    </citation>
    <scope>NUCLEOTIDE SEQUENCE [LARGE SCALE GENOMIC DNA]</scope>
    <source>
        <strain evidence="3 4">HS-AP3</strain>
    </source>
</reference>
<keyword evidence="1" id="KW-0067">ATP-binding</keyword>
<dbReference type="InterPro" id="IPR003806">
    <property type="entry name" value="ATP-grasp_PylC-type"/>
</dbReference>
<dbReference type="Gene3D" id="3.30.470.20">
    <property type="entry name" value="ATP-grasp fold, B domain"/>
    <property type="match status" value="1"/>
</dbReference>
<dbReference type="GO" id="GO:0046872">
    <property type="term" value="F:metal ion binding"/>
    <property type="evidence" value="ECO:0007669"/>
    <property type="project" value="InterPro"/>
</dbReference>
<dbReference type="EMBL" id="BANB01000153">
    <property type="protein sequence ID" value="GAN76722.1"/>
    <property type="molecule type" value="Genomic_DNA"/>
</dbReference>
<accession>A0A0D6P4Z7</accession>
<keyword evidence="1" id="KW-0547">Nucleotide-binding</keyword>